<sequence>GKRKYNKGHHVEGVWVFGIVERSISRKILFFLIKSRNSDILINILRNSFL</sequence>
<protein>
    <submittedName>
        <fullName evidence="1">Uncharacterized protein</fullName>
    </submittedName>
</protein>
<dbReference type="OrthoDB" id="2192877at2759"/>
<reference evidence="1 2" key="2">
    <citation type="submission" date="2014-03" db="EMBL/GenBank/DDBJ databases">
        <title>The Genome Sequence of Anncaliia algerae insect isolate PRA339.</title>
        <authorList>
            <consortium name="The Broad Institute Genome Sequencing Platform"/>
            <consortium name="The Broad Institute Genome Sequencing Center for Infectious Disease"/>
            <person name="Cuomo C."/>
            <person name="Becnel J."/>
            <person name="Sanscrainte N."/>
            <person name="Walker B."/>
            <person name="Young S.K."/>
            <person name="Zeng Q."/>
            <person name="Gargeya S."/>
            <person name="Fitzgerald M."/>
            <person name="Haas B."/>
            <person name="Abouelleil A."/>
            <person name="Alvarado L."/>
            <person name="Arachchi H.M."/>
            <person name="Berlin A.M."/>
            <person name="Chapman S.B."/>
            <person name="Dewar J."/>
            <person name="Goldberg J."/>
            <person name="Griggs A."/>
            <person name="Gujja S."/>
            <person name="Hansen M."/>
            <person name="Howarth C."/>
            <person name="Imamovic A."/>
            <person name="Larimer J."/>
            <person name="McCowan C."/>
            <person name="Murphy C."/>
            <person name="Neiman D."/>
            <person name="Pearson M."/>
            <person name="Priest M."/>
            <person name="Roberts A."/>
            <person name="Saif S."/>
            <person name="Shea T."/>
            <person name="Sisk P."/>
            <person name="Sykes S."/>
            <person name="Wortman J."/>
            <person name="Nusbaum C."/>
            <person name="Birren B."/>
        </authorList>
    </citation>
    <scope>NUCLEOTIDE SEQUENCE [LARGE SCALE GENOMIC DNA]</scope>
    <source>
        <strain evidence="1 2">PRA339</strain>
    </source>
</reference>
<dbReference type="Proteomes" id="UP000030655">
    <property type="component" value="Unassembled WGS sequence"/>
</dbReference>
<keyword evidence="2" id="KW-1185">Reference proteome</keyword>
<feature type="non-terminal residue" evidence="1">
    <location>
        <position position="1"/>
    </location>
</feature>
<evidence type="ECO:0000313" key="2">
    <source>
        <dbReference type="Proteomes" id="UP000030655"/>
    </source>
</evidence>
<dbReference type="HOGENOM" id="CLU_044348_4_3_1"/>
<accession>A0A059EYK7</accession>
<dbReference type="AlphaFoldDB" id="A0A059EYK7"/>
<dbReference type="VEuPathDB" id="MicrosporidiaDB:H312_02616"/>
<dbReference type="EMBL" id="KK365212">
    <property type="protein sequence ID" value="KCZ79995.1"/>
    <property type="molecule type" value="Genomic_DNA"/>
</dbReference>
<evidence type="ECO:0000313" key="1">
    <source>
        <dbReference type="EMBL" id="KCZ79995.1"/>
    </source>
</evidence>
<gene>
    <name evidence="1" type="ORF">H312_02616</name>
</gene>
<name>A0A059EYK7_9MICR</name>
<proteinExistence type="predicted"/>
<organism evidence="1 2">
    <name type="scientific">Anncaliia algerae PRA339</name>
    <dbReference type="NCBI Taxonomy" id="1288291"/>
    <lineage>
        <taxon>Eukaryota</taxon>
        <taxon>Fungi</taxon>
        <taxon>Fungi incertae sedis</taxon>
        <taxon>Microsporidia</taxon>
        <taxon>Tubulinosematoidea</taxon>
        <taxon>Tubulinosematidae</taxon>
        <taxon>Anncaliia</taxon>
    </lineage>
</organism>
<reference evidence="2" key="1">
    <citation type="submission" date="2013-02" db="EMBL/GenBank/DDBJ databases">
        <authorList>
            <consortium name="The Broad Institute Genome Sequencing Platform"/>
            <person name="Cuomo C."/>
            <person name="Becnel J."/>
            <person name="Sanscrainte N."/>
            <person name="Walker B."/>
            <person name="Young S.K."/>
            <person name="Zeng Q."/>
            <person name="Gargeya S."/>
            <person name="Fitzgerald M."/>
            <person name="Haas B."/>
            <person name="Abouelleil A."/>
            <person name="Alvarado L."/>
            <person name="Arachchi H.M."/>
            <person name="Berlin A.M."/>
            <person name="Chapman S.B."/>
            <person name="Dewar J."/>
            <person name="Goldberg J."/>
            <person name="Griggs A."/>
            <person name="Gujja S."/>
            <person name="Hansen M."/>
            <person name="Howarth C."/>
            <person name="Imamovic A."/>
            <person name="Larimer J."/>
            <person name="McCowan C."/>
            <person name="Murphy C."/>
            <person name="Neiman D."/>
            <person name="Pearson M."/>
            <person name="Priest M."/>
            <person name="Roberts A."/>
            <person name="Saif S."/>
            <person name="Shea T."/>
            <person name="Sisk P."/>
            <person name="Sykes S."/>
            <person name="Wortman J."/>
            <person name="Nusbaum C."/>
            <person name="Birren B."/>
        </authorList>
    </citation>
    <scope>NUCLEOTIDE SEQUENCE [LARGE SCALE GENOMIC DNA]</scope>
    <source>
        <strain evidence="2">PRA339</strain>
    </source>
</reference>